<gene>
    <name evidence="1" type="ORF">A6A05_17550</name>
</gene>
<accession>A0A178M6G7</accession>
<comment type="caution">
    <text evidence="1">The sequence shown here is derived from an EMBL/GenBank/DDBJ whole genome shotgun (WGS) entry which is preliminary data.</text>
</comment>
<dbReference type="EMBL" id="LWQU01000198">
    <property type="protein sequence ID" value="OAN44349.1"/>
    <property type="molecule type" value="Genomic_DNA"/>
</dbReference>
<dbReference type="Proteomes" id="UP000078543">
    <property type="component" value="Unassembled WGS sequence"/>
</dbReference>
<reference evidence="1 2" key="1">
    <citation type="submission" date="2016-04" db="EMBL/GenBank/DDBJ databases">
        <title>Draft genome sequence of freshwater magnetotactic bacteria Magnetospirillum marisnigri SP-1 and Magnetospirillum moscoviense BB-1.</title>
        <authorList>
            <person name="Koziaeva V."/>
            <person name="Dziuba M.V."/>
            <person name="Ivanov T.M."/>
            <person name="Kuznetsov B."/>
            <person name="Grouzdev D.S."/>
        </authorList>
    </citation>
    <scope>NUCLEOTIDE SEQUENCE [LARGE SCALE GENOMIC DNA]</scope>
    <source>
        <strain evidence="1 2">BB-1</strain>
    </source>
</reference>
<sequence length="141" mass="15724">MTIHWMPRNASRDAELAVALNACADQLLRASTQGQLEEAVFANLRLWRSIRELCLRNPAFREADELIDSADHVASLLAAQGQLEPHPRDIAFVAGRNMALAGDLAEEQGVETARLALMRDWSVEGGRTRFESWLIGRISTR</sequence>
<dbReference type="STRING" id="1437059.A6A05_17550"/>
<protein>
    <submittedName>
        <fullName evidence="1">Uncharacterized protein</fullName>
    </submittedName>
</protein>
<organism evidence="1 2">
    <name type="scientific">Magnetospirillum moscoviense</name>
    <dbReference type="NCBI Taxonomy" id="1437059"/>
    <lineage>
        <taxon>Bacteria</taxon>
        <taxon>Pseudomonadati</taxon>
        <taxon>Pseudomonadota</taxon>
        <taxon>Alphaproteobacteria</taxon>
        <taxon>Rhodospirillales</taxon>
        <taxon>Rhodospirillaceae</taxon>
        <taxon>Magnetospirillum</taxon>
    </lineage>
</organism>
<dbReference type="AlphaFoldDB" id="A0A178M6G7"/>
<keyword evidence="2" id="KW-1185">Reference proteome</keyword>
<name>A0A178M6G7_9PROT</name>
<dbReference type="RefSeq" id="WP_068504615.1">
    <property type="nucleotide sequence ID" value="NZ_LWQU01000198.1"/>
</dbReference>
<evidence type="ECO:0000313" key="2">
    <source>
        <dbReference type="Proteomes" id="UP000078543"/>
    </source>
</evidence>
<evidence type="ECO:0000313" key="1">
    <source>
        <dbReference type="EMBL" id="OAN44349.1"/>
    </source>
</evidence>
<proteinExistence type="predicted"/>